<dbReference type="PANTHER" id="PTHR43176">
    <property type="entry name" value="3-HYDROXYISOBUTYRYL-COA HYDROLASE-RELATED"/>
    <property type="match status" value="1"/>
</dbReference>
<evidence type="ECO:0000313" key="6">
    <source>
        <dbReference type="EMBL" id="KAA1128221.1"/>
    </source>
</evidence>
<comment type="caution">
    <text evidence="6">The sequence shown here is derived from an EMBL/GenBank/DDBJ whole genome shotgun (WGS) entry which is preliminary data.</text>
</comment>
<dbReference type="NCBIfam" id="NF004127">
    <property type="entry name" value="PRK05617.1"/>
    <property type="match status" value="1"/>
</dbReference>
<evidence type="ECO:0000256" key="1">
    <source>
        <dbReference type="ARBA" id="ARBA00001709"/>
    </source>
</evidence>
<keyword evidence="3" id="KW-0378">Hydrolase</keyword>
<dbReference type="InterPro" id="IPR045004">
    <property type="entry name" value="ECH_dom"/>
</dbReference>
<accession>A0A5B0RQM2</accession>
<evidence type="ECO:0000313" key="7">
    <source>
        <dbReference type="Proteomes" id="UP000325313"/>
    </source>
</evidence>
<reference evidence="6 7" key="1">
    <citation type="submission" date="2019-05" db="EMBL/GenBank/DDBJ databases">
        <title>Emergence of the Ug99 lineage of the wheat stem rust pathogen through somatic hybridization.</title>
        <authorList>
            <person name="Li F."/>
            <person name="Upadhyaya N.M."/>
            <person name="Sperschneider J."/>
            <person name="Matny O."/>
            <person name="Nguyen-Phuc H."/>
            <person name="Mago R."/>
            <person name="Raley C."/>
            <person name="Miller M.E."/>
            <person name="Silverstein K.A.T."/>
            <person name="Henningsen E."/>
            <person name="Hirsch C.D."/>
            <person name="Visser B."/>
            <person name="Pretorius Z.A."/>
            <person name="Steffenson B.J."/>
            <person name="Schwessinger B."/>
            <person name="Dodds P.N."/>
            <person name="Figueroa M."/>
        </authorList>
    </citation>
    <scope>NUCLEOTIDE SEQUENCE [LARGE SCALE GENOMIC DNA]</scope>
    <source>
        <strain evidence="6 7">Ug99</strain>
    </source>
</reference>
<sequence length="567" mass="62464">MTTIRLTGLTISKQQLRRTINKPHWISTAAATRTATTMSSPVGHRRLGMIDHHLTSHKPRSYSSSPTPPKQVIIKSTHSIQKKIQTWTYRKPLQPPVLTKTDGNLRSLTLNRPEALNALNMEMIQDITTQLLKWENSPAAKIVILKGVGRAFCAGGDVVSLIKLAESEDSTQQKKPVEFFRAEYTLDSFIAKMSTPVVCLLDGITMGGGMGLSMHAPFRIATENTRVAMPETAIGLFPDVGASFFLPRLDGELGTYLGLTGTSLYGWGAFQAGIASHYVPSSSLAALEDRLSALSADATHERINAAIEEFAADPEEARSSSSSGSSSSPAYDLQGTKRQAIDHCFGQPTLEKIIAQLEAVQDGHLFNEDPSLKNWANQTIDLIRIRSPSSCLITLMALREGKKMSIDDCFAMEMRLAATCCDVKTHPDFVTGVKHLLVNKQKSRPAWRPSEIDEVDLAALTTKYFSNRAASSTHIVRLEGLQTQMKSYHEYPHSKYGLPSEELIKAFVTGDVKGTSGHLALTRPELLQLVLGLYNHKIGVQHKLIDVLDRRTVVKGQNQGFALKWQY</sequence>
<dbReference type="AlphaFoldDB" id="A0A5B0RQM2"/>
<dbReference type="Proteomes" id="UP000325313">
    <property type="component" value="Unassembled WGS sequence"/>
</dbReference>
<dbReference type="GO" id="GO:0005739">
    <property type="term" value="C:mitochondrion"/>
    <property type="evidence" value="ECO:0007669"/>
    <property type="project" value="TreeGrafter"/>
</dbReference>
<dbReference type="EC" id="3.1.2.4" evidence="2"/>
<feature type="region of interest" description="Disordered" evidence="4">
    <location>
        <begin position="311"/>
        <end position="332"/>
    </location>
</feature>
<feature type="compositionally biased region" description="Low complexity" evidence="4">
    <location>
        <begin position="319"/>
        <end position="328"/>
    </location>
</feature>
<dbReference type="GO" id="GO:0003860">
    <property type="term" value="F:3-hydroxyisobutyryl-CoA hydrolase activity"/>
    <property type="evidence" value="ECO:0007669"/>
    <property type="project" value="UniProtKB-EC"/>
</dbReference>
<protein>
    <recommendedName>
        <fullName evidence="2">3-hydroxyisobutyryl-CoA hydrolase</fullName>
        <ecNumber evidence="2">3.1.2.4</ecNumber>
    </recommendedName>
</protein>
<comment type="catalytic activity">
    <reaction evidence="1">
        <text>3-hydroxy-2-methylpropanoyl-CoA + H2O = 3-hydroxy-2-methylpropanoate + CoA + H(+)</text>
        <dbReference type="Rhea" id="RHEA:20888"/>
        <dbReference type="ChEBI" id="CHEBI:11805"/>
        <dbReference type="ChEBI" id="CHEBI:15377"/>
        <dbReference type="ChEBI" id="CHEBI:15378"/>
        <dbReference type="ChEBI" id="CHEBI:57287"/>
        <dbReference type="ChEBI" id="CHEBI:57340"/>
        <dbReference type="EC" id="3.1.2.4"/>
    </reaction>
</comment>
<evidence type="ECO:0000259" key="5">
    <source>
        <dbReference type="Pfam" id="PF16113"/>
    </source>
</evidence>
<dbReference type="PANTHER" id="PTHR43176:SF3">
    <property type="entry name" value="3-HYDROXYISOBUTYRYL-COA HYDROLASE, MITOCHONDRIAL"/>
    <property type="match status" value="1"/>
</dbReference>
<proteinExistence type="predicted"/>
<dbReference type="CDD" id="cd06558">
    <property type="entry name" value="crotonase-like"/>
    <property type="match status" value="1"/>
</dbReference>
<dbReference type="SUPFAM" id="SSF52096">
    <property type="entry name" value="ClpP/crotonase"/>
    <property type="match status" value="1"/>
</dbReference>
<organism evidence="6 7">
    <name type="scientific">Puccinia graminis f. sp. tritici</name>
    <dbReference type="NCBI Taxonomy" id="56615"/>
    <lineage>
        <taxon>Eukaryota</taxon>
        <taxon>Fungi</taxon>
        <taxon>Dikarya</taxon>
        <taxon>Basidiomycota</taxon>
        <taxon>Pucciniomycotina</taxon>
        <taxon>Pucciniomycetes</taxon>
        <taxon>Pucciniales</taxon>
        <taxon>Pucciniaceae</taxon>
        <taxon>Puccinia</taxon>
    </lineage>
</organism>
<dbReference type="EMBL" id="VDEP01000143">
    <property type="protein sequence ID" value="KAA1128221.1"/>
    <property type="molecule type" value="Genomic_DNA"/>
</dbReference>
<dbReference type="GO" id="GO:0006574">
    <property type="term" value="P:L-valine catabolic process"/>
    <property type="evidence" value="ECO:0007669"/>
    <property type="project" value="TreeGrafter"/>
</dbReference>
<evidence type="ECO:0000256" key="2">
    <source>
        <dbReference type="ARBA" id="ARBA00011915"/>
    </source>
</evidence>
<gene>
    <name evidence="6" type="ORF">PGTUg99_009714</name>
</gene>
<evidence type="ECO:0000256" key="4">
    <source>
        <dbReference type="SAM" id="MobiDB-lite"/>
    </source>
</evidence>
<name>A0A5B0RQM2_PUCGR</name>
<dbReference type="Gene3D" id="3.90.226.10">
    <property type="entry name" value="2-enoyl-CoA Hydratase, Chain A, domain 1"/>
    <property type="match status" value="1"/>
</dbReference>
<feature type="domain" description="Enoyl-CoA hydratase/isomerase" evidence="5">
    <location>
        <begin position="106"/>
        <end position="460"/>
    </location>
</feature>
<dbReference type="Pfam" id="PF16113">
    <property type="entry name" value="ECH_2"/>
    <property type="match status" value="1"/>
</dbReference>
<evidence type="ECO:0000256" key="3">
    <source>
        <dbReference type="ARBA" id="ARBA00022801"/>
    </source>
</evidence>
<dbReference type="FunFam" id="3.90.226.10:FF:000080">
    <property type="entry name" value="3-hydroxyisobutyryl-CoA hydrolase, mitochondrial"/>
    <property type="match status" value="1"/>
</dbReference>
<dbReference type="InterPro" id="IPR032259">
    <property type="entry name" value="HIBYL-CoA-H"/>
</dbReference>
<dbReference type="InterPro" id="IPR029045">
    <property type="entry name" value="ClpP/crotonase-like_dom_sf"/>
</dbReference>